<dbReference type="CDD" id="cd06142">
    <property type="entry name" value="RNaseD_exo"/>
    <property type="match status" value="1"/>
</dbReference>
<dbReference type="SMART" id="SM00474">
    <property type="entry name" value="35EXOc"/>
    <property type="match status" value="1"/>
</dbReference>
<dbReference type="Pfam" id="PF01612">
    <property type="entry name" value="DNA_pol_A_exo1"/>
    <property type="match status" value="1"/>
</dbReference>
<dbReference type="PROSITE" id="PS50967">
    <property type="entry name" value="HRDC"/>
    <property type="match status" value="1"/>
</dbReference>
<dbReference type="GO" id="GO:0006139">
    <property type="term" value="P:nucleobase-containing compound metabolic process"/>
    <property type="evidence" value="ECO:0007669"/>
    <property type="project" value="InterPro"/>
</dbReference>
<evidence type="ECO:0000313" key="2">
    <source>
        <dbReference type="EMBL" id="SNT15163.1"/>
    </source>
</evidence>
<dbReference type="GO" id="GO:0003676">
    <property type="term" value="F:nucleic acid binding"/>
    <property type="evidence" value="ECO:0007669"/>
    <property type="project" value="InterPro"/>
</dbReference>
<protein>
    <submittedName>
        <fullName evidence="2">Ribonuclease D</fullName>
    </submittedName>
</protein>
<dbReference type="SUPFAM" id="SSF47819">
    <property type="entry name" value="HRDC-like"/>
    <property type="match status" value="1"/>
</dbReference>
<keyword evidence="3" id="KW-1185">Reference proteome</keyword>
<evidence type="ECO:0000259" key="1">
    <source>
        <dbReference type="PROSITE" id="PS50967"/>
    </source>
</evidence>
<reference evidence="3" key="1">
    <citation type="submission" date="2017-06" db="EMBL/GenBank/DDBJ databases">
        <authorList>
            <person name="Varghese N."/>
            <person name="Submissions S."/>
        </authorList>
    </citation>
    <scope>NUCLEOTIDE SEQUENCE [LARGE SCALE GENOMIC DNA]</scope>
    <source>
        <strain evidence="3">NKM1</strain>
    </source>
</reference>
<evidence type="ECO:0000313" key="3">
    <source>
        <dbReference type="Proteomes" id="UP000198432"/>
    </source>
</evidence>
<dbReference type="InterPro" id="IPR051086">
    <property type="entry name" value="RNase_D-like"/>
</dbReference>
<proteinExistence type="predicted"/>
<dbReference type="Gene3D" id="1.10.150.80">
    <property type="entry name" value="HRDC domain"/>
    <property type="match status" value="1"/>
</dbReference>
<dbReference type="PANTHER" id="PTHR47649:SF1">
    <property type="entry name" value="RIBONUCLEASE D"/>
    <property type="match status" value="1"/>
</dbReference>
<dbReference type="AlphaFoldDB" id="A0A239KBX3"/>
<dbReference type="SUPFAM" id="SSF53098">
    <property type="entry name" value="Ribonuclease H-like"/>
    <property type="match status" value="1"/>
</dbReference>
<dbReference type="InterPro" id="IPR002121">
    <property type="entry name" value="HRDC_dom"/>
</dbReference>
<sequence>MLETFLSLGMENTTLTHDGVTIKLVETDAQLKQAIADLSKSKELALDLEFDQNRFTYGFNLCLVQITDGCGTCYIIDPFSVDSLQPLFQLLENGQITKIIHHANNDILLLDKLGCNIRGVMDTDVAAKILNYERSSLATVMKEEFDREVDKTQQSSNWNKRPLTEAQLIYAAIDVIYLHRIKSKLVKEIEQQGRLHWLEEENRLLEALTYSEPENPHMKLRHAYRLNLYQQYILKELYSFRDEMGRQFNKPSSYIISNEGLVDLANNPNTDVHEWLNHTKGVYGGLKRSRNEKLLKETLEQAKKKAKEENISHEYIKNHWQRQQRTPETEQRKEELTQMQKRIVEKYGEYASKLIINQSLITDYSQTGHLHCTKAYATGILMEAANELGISLPPPTFRNKAEE</sequence>
<dbReference type="EMBL" id="FZOQ01000027">
    <property type="protein sequence ID" value="SNT15163.1"/>
    <property type="molecule type" value="Genomic_DNA"/>
</dbReference>
<name>A0A239KBX3_9BACT</name>
<gene>
    <name evidence="2" type="ORF">SAMN06296052_12766</name>
</gene>
<dbReference type="InterPro" id="IPR002562">
    <property type="entry name" value="3'-5'_exonuclease_dom"/>
</dbReference>
<dbReference type="InterPro" id="IPR044876">
    <property type="entry name" value="HRDC_dom_sf"/>
</dbReference>
<accession>A0A239KBX3</accession>
<dbReference type="InterPro" id="IPR012337">
    <property type="entry name" value="RNaseH-like_sf"/>
</dbReference>
<dbReference type="GO" id="GO:0008408">
    <property type="term" value="F:3'-5' exonuclease activity"/>
    <property type="evidence" value="ECO:0007669"/>
    <property type="project" value="InterPro"/>
</dbReference>
<dbReference type="PANTHER" id="PTHR47649">
    <property type="entry name" value="RIBONUCLEASE D"/>
    <property type="match status" value="1"/>
</dbReference>
<dbReference type="InterPro" id="IPR036397">
    <property type="entry name" value="RNaseH_sf"/>
</dbReference>
<dbReference type="InterPro" id="IPR010997">
    <property type="entry name" value="HRDC-like_sf"/>
</dbReference>
<dbReference type="Proteomes" id="UP000198432">
    <property type="component" value="Unassembled WGS sequence"/>
</dbReference>
<organism evidence="2 3">
    <name type="scientific">Pontibacter ummariensis</name>
    <dbReference type="NCBI Taxonomy" id="1610492"/>
    <lineage>
        <taxon>Bacteria</taxon>
        <taxon>Pseudomonadati</taxon>
        <taxon>Bacteroidota</taxon>
        <taxon>Cytophagia</taxon>
        <taxon>Cytophagales</taxon>
        <taxon>Hymenobacteraceae</taxon>
        <taxon>Pontibacter</taxon>
    </lineage>
</organism>
<feature type="domain" description="HRDC" evidence="1">
    <location>
        <begin position="227"/>
        <end position="309"/>
    </location>
</feature>
<dbReference type="GO" id="GO:0000166">
    <property type="term" value="F:nucleotide binding"/>
    <property type="evidence" value="ECO:0007669"/>
    <property type="project" value="InterPro"/>
</dbReference>
<dbReference type="Gene3D" id="3.30.420.10">
    <property type="entry name" value="Ribonuclease H-like superfamily/Ribonuclease H"/>
    <property type="match status" value="1"/>
</dbReference>